<dbReference type="Proteomes" id="UP000887013">
    <property type="component" value="Unassembled WGS sequence"/>
</dbReference>
<comment type="caution">
    <text evidence="1">The sequence shown here is derived from an EMBL/GenBank/DDBJ whole genome shotgun (WGS) entry which is preliminary data.</text>
</comment>
<organism evidence="1 2">
    <name type="scientific">Nephila pilipes</name>
    <name type="common">Giant wood spider</name>
    <name type="synonym">Nephila maculata</name>
    <dbReference type="NCBI Taxonomy" id="299642"/>
    <lineage>
        <taxon>Eukaryota</taxon>
        <taxon>Metazoa</taxon>
        <taxon>Ecdysozoa</taxon>
        <taxon>Arthropoda</taxon>
        <taxon>Chelicerata</taxon>
        <taxon>Arachnida</taxon>
        <taxon>Araneae</taxon>
        <taxon>Araneomorphae</taxon>
        <taxon>Entelegynae</taxon>
        <taxon>Araneoidea</taxon>
        <taxon>Nephilidae</taxon>
        <taxon>Nephila</taxon>
    </lineage>
</organism>
<dbReference type="AlphaFoldDB" id="A0A8X6TR51"/>
<keyword evidence="2" id="KW-1185">Reference proteome</keyword>
<evidence type="ECO:0000313" key="1">
    <source>
        <dbReference type="EMBL" id="GFT37957.1"/>
    </source>
</evidence>
<sequence length="188" mass="20693">MSKLNPGSNTFYPSSRVTNENVQSSLSATNSVQNRLMSTVLLSTVVFFIRDKYGNLQSVRGLLDAGSQSDIMTKECVNRLGLKQEKINVTISCLDNTSMSVTKFVHNCKPGNEKRSGRLTGTEIAFAEQILVKFAQTSEFSKEFNALKAAGEVNADIQFIIAVSLAEQLFTSFSGEKKLYILSLSEIE</sequence>
<gene>
    <name evidence="1" type="ORF">NPIL_635181</name>
</gene>
<accession>A0A8X6TR51</accession>
<name>A0A8X6TR51_NEPPI</name>
<proteinExistence type="predicted"/>
<dbReference type="OrthoDB" id="6928727at2759"/>
<evidence type="ECO:0000313" key="2">
    <source>
        <dbReference type="Proteomes" id="UP000887013"/>
    </source>
</evidence>
<protein>
    <recommendedName>
        <fullName evidence="3">Peptidase aspartic putative domain-containing protein</fullName>
    </recommendedName>
</protein>
<evidence type="ECO:0008006" key="3">
    <source>
        <dbReference type="Google" id="ProtNLM"/>
    </source>
</evidence>
<dbReference type="EMBL" id="BMAW01014214">
    <property type="protein sequence ID" value="GFT37957.1"/>
    <property type="molecule type" value="Genomic_DNA"/>
</dbReference>
<reference evidence="1" key="1">
    <citation type="submission" date="2020-08" db="EMBL/GenBank/DDBJ databases">
        <title>Multicomponent nature underlies the extraordinary mechanical properties of spider dragline silk.</title>
        <authorList>
            <person name="Kono N."/>
            <person name="Nakamura H."/>
            <person name="Mori M."/>
            <person name="Yoshida Y."/>
            <person name="Ohtoshi R."/>
            <person name="Malay A.D."/>
            <person name="Moran D.A.P."/>
            <person name="Tomita M."/>
            <person name="Numata K."/>
            <person name="Arakawa K."/>
        </authorList>
    </citation>
    <scope>NUCLEOTIDE SEQUENCE</scope>
</reference>